<gene>
    <name evidence="3" type="ORF">I2501_05270</name>
</gene>
<dbReference type="AlphaFoldDB" id="A0A931B3V2"/>
<keyword evidence="1" id="KW-1133">Transmembrane helix</keyword>
<protein>
    <submittedName>
        <fullName evidence="3">DUF3592 domain-containing protein</fullName>
    </submittedName>
</protein>
<dbReference type="InterPro" id="IPR021994">
    <property type="entry name" value="DUF3592"/>
</dbReference>
<name>A0A931B3V2_9ACTN</name>
<evidence type="ECO:0000313" key="3">
    <source>
        <dbReference type="EMBL" id="MBF9067448.1"/>
    </source>
</evidence>
<reference evidence="3" key="1">
    <citation type="submission" date="2020-11" db="EMBL/GenBank/DDBJ databases">
        <title>Isolation and identification of active actinomycetes.</title>
        <authorList>
            <person name="Yu B."/>
        </authorList>
    </citation>
    <scope>NUCLEOTIDE SEQUENCE</scope>
    <source>
        <strain evidence="3">NEAU-YB345</strain>
    </source>
</reference>
<proteinExistence type="predicted"/>
<feature type="transmembrane region" description="Helical" evidence="1">
    <location>
        <begin position="26"/>
        <end position="51"/>
    </location>
</feature>
<evidence type="ECO:0000256" key="1">
    <source>
        <dbReference type="SAM" id="Phobius"/>
    </source>
</evidence>
<accession>A0A931B3V2</accession>
<feature type="transmembrane region" description="Helical" evidence="1">
    <location>
        <begin position="92"/>
        <end position="116"/>
    </location>
</feature>
<organism evidence="3 4">
    <name type="scientific">Streptacidiphilus fuscans</name>
    <dbReference type="NCBI Taxonomy" id="2789292"/>
    <lineage>
        <taxon>Bacteria</taxon>
        <taxon>Bacillati</taxon>
        <taxon>Actinomycetota</taxon>
        <taxon>Actinomycetes</taxon>
        <taxon>Kitasatosporales</taxon>
        <taxon>Streptomycetaceae</taxon>
        <taxon>Streptacidiphilus</taxon>
    </lineage>
</organism>
<dbReference type="RefSeq" id="WP_196192630.1">
    <property type="nucleotide sequence ID" value="NZ_JADPRT010000002.1"/>
</dbReference>
<keyword evidence="1" id="KW-0472">Membrane</keyword>
<dbReference type="EMBL" id="JADPRT010000002">
    <property type="protein sequence ID" value="MBF9067448.1"/>
    <property type="molecule type" value="Genomic_DNA"/>
</dbReference>
<dbReference type="Pfam" id="PF12158">
    <property type="entry name" value="DUF3592"/>
    <property type="match status" value="1"/>
</dbReference>
<comment type="caution">
    <text evidence="3">The sequence shown here is derived from an EMBL/GenBank/DDBJ whole genome shotgun (WGS) entry which is preliminary data.</text>
</comment>
<feature type="transmembrane region" description="Helical" evidence="1">
    <location>
        <begin position="193"/>
        <end position="216"/>
    </location>
</feature>
<keyword evidence="4" id="KW-1185">Reference proteome</keyword>
<keyword evidence="1" id="KW-0812">Transmembrane</keyword>
<dbReference type="Proteomes" id="UP000657385">
    <property type="component" value="Unassembled WGS sequence"/>
</dbReference>
<sequence length="221" mass="23470">MTTIQDRRPSSYRRPARDRALSAARLAVRVAGGLATATVFVALAVAGFGGWGTPTSVGGWTVAAWAVGGAILAGVLRAVLGSDPYRGRGDHVDVLVVTFLAWVCAAVLTFSLSYFFHAHALDDHATLRVSATVTDCVEDSDAGNSCTYHWVVGGHTYSSQDGAAQKWPDGHRVTVRIDPAHPERPAQVSRSYWVAWIGILIGLVGTPFAALIRWSLGTGLD</sequence>
<evidence type="ECO:0000259" key="2">
    <source>
        <dbReference type="Pfam" id="PF12158"/>
    </source>
</evidence>
<feature type="domain" description="DUF3592" evidence="2">
    <location>
        <begin position="130"/>
        <end position="184"/>
    </location>
</feature>
<feature type="transmembrane region" description="Helical" evidence="1">
    <location>
        <begin position="57"/>
        <end position="80"/>
    </location>
</feature>
<evidence type="ECO:0000313" key="4">
    <source>
        <dbReference type="Proteomes" id="UP000657385"/>
    </source>
</evidence>